<organism evidence="2 3">
    <name type="scientific">Paenarthrobacter ureafaciens</name>
    <dbReference type="NCBI Taxonomy" id="37931"/>
    <lineage>
        <taxon>Bacteria</taxon>
        <taxon>Bacillati</taxon>
        <taxon>Actinomycetota</taxon>
        <taxon>Actinomycetes</taxon>
        <taxon>Micrococcales</taxon>
        <taxon>Micrococcaceae</taxon>
        <taxon>Paenarthrobacter</taxon>
    </lineage>
</organism>
<evidence type="ECO:0000313" key="2">
    <source>
        <dbReference type="EMBL" id="UYV96040.1"/>
    </source>
</evidence>
<dbReference type="Proteomes" id="UP001163293">
    <property type="component" value="Chromosome"/>
</dbReference>
<evidence type="ECO:0000313" key="3">
    <source>
        <dbReference type="Proteomes" id="UP001163293"/>
    </source>
</evidence>
<dbReference type="AlphaFoldDB" id="A0AAX3EDF3"/>
<dbReference type="GO" id="GO:0046872">
    <property type="term" value="F:metal ion binding"/>
    <property type="evidence" value="ECO:0007669"/>
    <property type="project" value="InterPro"/>
</dbReference>
<accession>A0AAX3EDF3</accession>
<proteinExistence type="inferred from homology"/>
<dbReference type="InterPro" id="IPR036423">
    <property type="entry name" value="SOD-like_Cu/Zn_dom_sf"/>
</dbReference>
<dbReference type="RefSeq" id="WP_069695047.1">
    <property type="nucleotide sequence ID" value="NZ_CP043010.1"/>
</dbReference>
<reference evidence="2" key="1">
    <citation type="submission" date="2022-07" db="EMBL/GenBank/DDBJ databases">
        <authorList>
            <person name="Wu T."/>
        </authorList>
    </citation>
    <scope>NUCLEOTIDE SEQUENCE</scope>
    <source>
        <strain evidence="2">SD-1</strain>
    </source>
</reference>
<evidence type="ECO:0008006" key="4">
    <source>
        <dbReference type="Google" id="ProtNLM"/>
    </source>
</evidence>
<keyword evidence="3" id="KW-1185">Reference proteome</keyword>
<comment type="similarity">
    <text evidence="1">Belongs to the Cu-Zn superoxide dismutase family.</text>
</comment>
<evidence type="ECO:0000256" key="1">
    <source>
        <dbReference type="ARBA" id="ARBA00010457"/>
    </source>
</evidence>
<dbReference type="SUPFAM" id="SSF49329">
    <property type="entry name" value="Cu,Zn superoxide dismutase-like"/>
    <property type="match status" value="1"/>
</dbReference>
<dbReference type="EMBL" id="CP101185">
    <property type="protein sequence ID" value="UYV96040.1"/>
    <property type="molecule type" value="Genomic_DNA"/>
</dbReference>
<dbReference type="GO" id="GO:0006801">
    <property type="term" value="P:superoxide metabolic process"/>
    <property type="evidence" value="ECO:0007669"/>
    <property type="project" value="InterPro"/>
</dbReference>
<gene>
    <name evidence="2" type="ORF">NL394_13210</name>
</gene>
<protein>
    <recommendedName>
        <fullName evidence="4">Halobacterial output domain-containing protein</fullName>
    </recommendedName>
</protein>
<sequence>MTQSVNQPALTPYDTGERCEPKLWQKSRTEVLAAMRDEPEDIGNVDFEDEESRTIVTVHVARNDDGTHTVHIVPFGDRDEISIETHFEDD</sequence>
<name>A0AAX3EDF3_PAEUR</name>